<reference evidence="1 2" key="1">
    <citation type="journal article" date="2019" name="Nat. Ecol. Evol.">
        <title>Megaphylogeny resolves global patterns of mushroom evolution.</title>
        <authorList>
            <person name="Varga T."/>
            <person name="Krizsan K."/>
            <person name="Foldi C."/>
            <person name="Dima B."/>
            <person name="Sanchez-Garcia M."/>
            <person name="Sanchez-Ramirez S."/>
            <person name="Szollosi G.J."/>
            <person name="Szarkandi J.G."/>
            <person name="Papp V."/>
            <person name="Albert L."/>
            <person name="Andreopoulos W."/>
            <person name="Angelini C."/>
            <person name="Antonin V."/>
            <person name="Barry K.W."/>
            <person name="Bougher N.L."/>
            <person name="Buchanan P."/>
            <person name="Buyck B."/>
            <person name="Bense V."/>
            <person name="Catcheside P."/>
            <person name="Chovatia M."/>
            <person name="Cooper J."/>
            <person name="Damon W."/>
            <person name="Desjardin D."/>
            <person name="Finy P."/>
            <person name="Geml J."/>
            <person name="Haridas S."/>
            <person name="Hughes K."/>
            <person name="Justo A."/>
            <person name="Karasinski D."/>
            <person name="Kautmanova I."/>
            <person name="Kiss B."/>
            <person name="Kocsube S."/>
            <person name="Kotiranta H."/>
            <person name="LaButti K.M."/>
            <person name="Lechner B.E."/>
            <person name="Liimatainen K."/>
            <person name="Lipzen A."/>
            <person name="Lukacs Z."/>
            <person name="Mihaltcheva S."/>
            <person name="Morgado L.N."/>
            <person name="Niskanen T."/>
            <person name="Noordeloos M.E."/>
            <person name="Ohm R.A."/>
            <person name="Ortiz-Santana B."/>
            <person name="Ovrebo C."/>
            <person name="Racz N."/>
            <person name="Riley R."/>
            <person name="Savchenko A."/>
            <person name="Shiryaev A."/>
            <person name="Soop K."/>
            <person name="Spirin V."/>
            <person name="Szebenyi C."/>
            <person name="Tomsovsky M."/>
            <person name="Tulloss R.E."/>
            <person name="Uehling J."/>
            <person name="Grigoriev I.V."/>
            <person name="Vagvolgyi C."/>
            <person name="Papp T."/>
            <person name="Martin F.M."/>
            <person name="Miettinen O."/>
            <person name="Hibbett D.S."/>
            <person name="Nagy L.G."/>
        </authorList>
    </citation>
    <scope>NUCLEOTIDE SEQUENCE [LARGE SCALE GENOMIC DNA]</scope>
    <source>
        <strain evidence="1 2">OMC1185</strain>
    </source>
</reference>
<organism evidence="1 2">
    <name type="scientific">Heliocybe sulcata</name>
    <dbReference type="NCBI Taxonomy" id="5364"/>
    <lineage>
        <taxon>Eukaryota</taxon>
        <taxon>Fungi</taxon>
        <taxon>Dikarya</taxon>
        <taxon>Basidiomycota</taxon>
        <taxon>Agaricomycotina</taxon>
        <taxon>Agaricomycetes</taxon>
        <taxon>Gloeophyllales</taxon>
        <taxon>Gloeophyllaceae</taxon>
        <taxon>Heliocybe</taxon>
    </lineage>
</organism>
<gene>
    <name evidence="1" type="ORF">OE88DRAFT_958712</name>
</gene>
<protein>
    <submittedName>
        <fullName evidence="1">Uncharacterized protein</fullName>
    </submittedName>
</protein>
<name>A0A5C3NCP8_9AGAM</name>
<dbReference type="AlphaFoldDB" id="A0A5C3NCP8"/>
<sequence>MPGSAEKLSTGERRSRMLPRTSTGLEHYATCENQTCRALLSCSTSRASISPCSLLAKRPENRKNNTTIIHGTNTCSHISRCQAWQIIRVYSLWDVLKHGVSLSLLEPKCVGYPRFKPPSCRISRGEYTLLHSEGIVCIILASPEVPTTDRF</sequence>
<accession>A0A5C3NCP8</accession>
<evidence type="ECO:0000313" key="1">
    <source>
        <dbReference type="EMBL" id="TFK54775.1"/>
    </source>
</evidence>
<dbReference type="EMBL" id="ML213505">
    <property type="protein sequence ID" value="TFK54775.1"/>
    <property type="molecule type" value="Genomic_DNA"/>
</dbReference>
<dbReference type="Proteomes" id="UP000305948">
    <property type="component" value="Unassembled WGS sequence"/>
</dbReference>
<evidence type="ECO:0000313" key="2">
    <source>
        <dbReference type="Proteomes" id="UP000305948"/>
    </source>
</evidence>
<keyword evidence="2" id="KW-1185">Reference proteome</keyword>
<proteinExistence type="predicted"/>